<evidence type="ECO:0000313" key="1">
    <source>
        <dbReference type="EMBL" id="KHO66116.1"/>
    </source>
</evidence>
<dbReference type="InterPro" id="IPR049708">
    <property type="entry name" value="PP0621-like"/>
</dbReference>
<dbReference type="AlphaFoldDB" id="A0A0B3BYH7"/>
<dbReference type="NCBIfam" id="NF041023">
    <property type="entry name" value="PP0621_fam"/>
    <property type="match status" value="1"/>
</dbReference>
<gene>
    <name evidence="1" type="ORF">PT85_00570</name>
</gene>
<dbReference type="Proteomes" id="UP000030980">
    <property type="component" value="Unassembled WGS sequence"/>
</dbReference>
<organism evidence="1 2">
    <name type="scientific">Pseudomonas flexibilis</name>
    <dbReference type="NCBI Taxonomy" id="706570"/>
    <lineage>
        <taxon>Bacteria</taxon>
        <taxon>Pseudomonadati</taxon>
        <taxon>Pseudomonadota</taxon>
        <taxon>Gammaproteobacteria</taxon>
        <taxon>Pseudomonadales</taxon>
        <taxon>Pseudomonadaceae</taxon>
        <taxon>Pseudomonas</taxon>
    </lineage>
</organism>
<sequence length="79" mass="9261">MGLVRLLLFVALLVAAFWLWRRYIRPALRAQKQTPPSPDPRPMVRCAHCQTHVPQSQALQDGDRWFCSQAHLEQDRRQP</sequence>
<comment type="caution">
    <text evidence="1">The sequence shown here is derived from an EMBL/GenBank/DDBJ whole genome shotgun (WGS) entry which is preliminary data.</text>
</comment>
<protein>
    <submittedName>
        <fullName evidence="1">MYND finger</fullName>
    </submittedName>
</protein>
<dbReference type="RefSeq" id="WP_039605659.1">
    <property type="nucleotide sequence ID" value="NZ_FMUP01000008.1"/>
</dbReference>
<dbReference type="OrthoDB" id="9814432at2"/>
<evidence type="ECO:0000313" key="2">
    <source>
        <dbReference type="Proteomes" id="UP000030980"/>
    </source>
</evidence>
<name>A0A0B3BYH7_9PSED</name>
<dbReference type="STRING" id="706570.PT85_00570"/>
<accession>A0A0B3BYH7</accession>
<dbReference type="EMBL" id="JTAK01000001">
    <property type="protein sequence ID" value="KHO66116.1"/>
    <property type="molecule type" value="Genomic_DNA"/>
</dbReference>
<reference evidence="1 2" key="1">
    <citation type="submission" date="2014-11" db="EMBL/GenBank/DDBJ databases">
        <title>Genome sequence of Pseudomonas tuomuerensis JCM 14085.</title>
        <authorList>
            <person name="Shin S.-K."/>
            <person name="Yi H."/>
        </authorList>
    </citation>
    <scope>NUCLEOTIDE SEQUENCE [LARGE SCALE GENOMIC DNA]</scope>
    <source>
        <strain evidence="1 2">JCM 14085</strain>
    </source>
</reference>
<proteinExistence type="predicted"/>
<keyword evidence="2" id="KW-1185">Reference proteome</keyword>